<dbReference type="GO" id="GO:0004822">
    <property type="term" value="F:isoleucine-tRNA ligase activity"/>
    <property type="evidence" value="ECO:0007669"/>
    <property type="project" value="TreeGrafter"/>
</dbReference>
<reference evidence="1 2" key="1">
    <citation type="journal article" name="Sci. Rep.">
        <title>Genome-scale phylogenetic analyses confirm Olpidium as the closest living zoosporic fungus to the non-flagellated, terrestrial fungi.</title>
        <authorList>
            <person name="Chang Y."/>
            <person name="Rochon D."/>
            <person name="Sekimoto S."/>
            <person name="Wang Y."/>
            <person name="Chovatia M."/>
            <person name="Sandor L."/>
            <person name="Salamov A."/>
            <person name="Grigoriev I.V."/>
            <person name="Stajich J.E."/>
            <person name="Spatafora J.W."/>
        </authorList>
    </citation>
    <scope>NUCLEOTIDE SEQUENCE [LARGE SCALE GENOMIC DNA]</scope>
    <source>
        <strain evidence="1">S191</strain>
    </source>
</reference>
<dbReference type="InterPro" id="IPR050081">
    <property type="entry name" value="Ile-tRNA_ligase"/>
</dbReference>
<dbReference type="AlphaFoldDB" id="A0A8H7ZSL6"/>
<dbReference type="EMBL" id="JAEFCI010008207">
    <property type="protein sequence ID" value="KAG5458611.1"/>
    <property type="molecule type" value="Genomic_DNA"/>
</dbReference>
<organism evidence="1 2">
    <name type="scientific">Olpidium bornovanus</name>
    <dbReference type="NCBI Taxonomy" id="278681"/>
    <lineage>
        <taxon>Eukaryota</taxon>
        <taxon>Fungi</taxon>
        <taxon>Fungi incertae sedis</taxon>
        <taxon>Olpidiomycota</taxon>
        <taxon>Olpidiomycotina</taxon>
        <taxon>Olpidiomycetes</taxon>
        <taxon>Olpidiales</taxon>
        <taxon>Olpidiaceae</taxon>
        <taxon>Olpidium</taxon>
    </lineage>
</organism>
<name>A0A8H7ZSL6_9FUNG</name>
<sequence length="235" mass="25436">SGHQVLHPKWAVRSKLKQLPTAFPPVVIRAARQAAALFHRPCIRCQLRCHLAPSTTCARCRVGLLAAAAANAAARGILPCPRPRRQPLALRSAVLGAPVADRAQPSRWYATAAAKEAAGRNGPAKGPSHNFTETLCLPKTAFPLREVRSTTEAMRARCTDELYTWQVSGRAVRARLFPFSRAETVHIQRSNNSGPEFVLHDGPPFANGDLHIGMSPGGQRICPARVVVSERPASL</sequence>
<dbReference type="PANTHER" id="PTHR42765">
    <property type="entry name" value="SOLEUCYL-TRNA SYNTHETASE"/>
    <property type="match status" value="1"/>
</dbReference>
<dbReference type="GO" id="GO:0032543">
    <property type="term" value="P:mitochondrial translation"/>
    <property type="evidence" value="ECO:0007669"/>
    <property type="project" value="TreeGrafter"/>
</dbReference>
<gene>
    <name evidence="1" type="ORF">BJ554DRAFT_1133</name>
</gene>
<evidence type="ECO:0000313" key="1">
    <source>
        <dbReference type="EMBL" id="KAG5458611.1"/>
    </source>
</evidence>
<dbReference type="PANTHER" id="PTHR42765:SF1">
    <property type="entry name" value="ISOLEUCINE--TRNA LIGASE, MITOCHONDRIAL"/>
    <property type="match status" value="1"/>
</dbReference>
<keyword evidence="2" id="KW-1185">Reference proteome</keyword>
<evidence type="ECO:0000313" key="2">
    <source>
        <dbReference type="Proteomes" id="UP000673691"/>
    </source>
</evidence>
<protein>
    <submittedName>
        <fullName evidence="1">Uncharacterized protein</fullName>
    </submittedName>
</protein>
<comment type="caution">
    <text evidence="1">The sequence shown here is derived from an EMBL/GenBank/DDBJ whole genome shotgun (WGS) entry which is preliminary data.</text>
</comment>
<dbReference type="OrthoDB" id="10264412at2759"/>
<accession>A0A8H7ZSL6</accession>
<dbReference type="GO" id="GO:0006428">
    <property type="term" value="P:isoleucyl-tRNA aminoacylation"/>
    <property type="evidence" value="ECO:0007669"/>
    <property type="project" value="TreeGrafter"/>
</dbReference>
<dbReference type="GO" id="GO:0005739">
    <property type="term" value="C:mitochondrion"/>
    <property type="evidence" value="ECO:0007669"/>
    <property type="project" value="TreeGrafter"/>
</dbReference>
<feature type="non-terminal residue" evidence="1">
    <location>
        <position position="1"/>
    </location>
</feature>
<dbReference type="Proteomes" id="UP000673691">
    <property type="component" value="Unassembled WGS sequence"/>
</dbReference>
<proteinExistence type="predicted"/>